<comment type="caution">
    <text evidence="1">The sequence shown here is derived from an EMBL/GenBank/DDBJ whole genome shotgun (WGS) entry which is preliminary data.</text>
</comment>
<dbReference type="Proteomes" id="UP001408356">
    <property type="component" value="Unassembled WGS sequence"/>
</dbReference>
<gene>
    <name evidence="1" type="ORF">SUNI508_13205</name>
</gene>
<name>A0ABR2VE81_9PEZI</name>
<keyword evidence="1" id="KW-0808">Transferase</keyword>
<keyword evidence="1" id="KW-0489">Methyltransferase</keyword>
<organism evidence="1 2">
    <name type="scientific">Seiridium unicorne</name>
    <dbReference type="NCBI Taxonomy" id="138068"/>
    <lineage>
        <taxon>Eukaryota</taxon>
        <taxon>Fungi</taxon>
        <taxon>Dikarya</taxon>
        <taxon>Ascomycota</taxon>
        <taxon>Pezizomycotina</taxon>
        <taxon>Sordariomycetes</taxon>
        <taxon>Xylariomycetidae</taxon>
        <taxon>Amphisphaeriales</taxon>
        <taxon>Sporocadaceae</taxon>
        <taxon>Seiridium</taxon>
    </lineage>
</organism>
<dbReference type="GO" id="GO:0032259">
    <property type="term" value="P:methylation"/>
    <property type="evidence" value="ECO:0007669"/>
    <property type="project" value="UniProtKB-KW"/>
</dbReference>
<keyword evidence="2" id="KW-1185">Reference proteome</keyword>
<evidence type="ECO:0000313" key="2">
    <source>
        <dbReference type="Proteomes" id="UP001408356"/>
    </source>
</evidence>
<evidence type="ECO:0000313" key="1">
    <source>
        <dbReference type="EMBL" id="KAK9425222.1"/>
    </source>
</evidence>
<sequence length="124" mass="14488">MDPIQETSLKHPKPWPAFTSSLEIPYTTPVNHTPFVLIIRANSLTPIENVKHYVKLLTLRPILESSPEDNSWEHHGFQVVRSSHIPHILTVLQTEFRTAQIHVLDYRVRKRDSNFPIRSDPEYQ</sequence>
<dbReference type="EMBL" id="JARVKF010000023">
    <property type="protein sequence ID" value="KAK9425222.1"/>
    <property type="molecule type" value="Genomic_DNA"/>
</dbReference>
<proteinExistence type="predicted"/>
<dbReference type="GO" id="GO:0008168">
    <property type="term" value="F:methyltransferase activity"/>
    <property type="evidence" value="ECO:0007669"/>
    <property type="project" value="UniProtKB-KW"/>
</dbReference>
<accession>A0ABR2VE81</accession>
<reference evidence="1 2" key="1">
    <citation type="journal article" date="2024" name="J. Plant Pathol.">
        <title>Sequence and assembly of the genome of Seiridium unicorne, isolate CBS 538.82, causal agent of cypress canker disease.</title>
        <authorList>
            <person name="Scali E."/>
            <person name="Rocca G.D."/>
            <person name="Danti R."/>
            <person name="Garbelotto M."/>
            <person name="Barberini S."/>
            <person name="Baroncelli R."/>
            <person name="Emiliani G."/>
        </authorList>
    </citation>
    <scope>NUCLEOTIDE SEQUENCE [LARGE SCALE GENOMIC DNA]</scope>
    <source>
        <strain evidence="1 2">BM-138-508</strain>
    </source>
</reference>
<protein>
    <submittedName>
        <fullName evidence="1">Methyltransferase</fullName>
    </submittedName>
</protein>